<keyword evidence="1" id="KW-0677">Repeat</keyword>
<dbReference type="GeneID" id="7204175"/>
<evidence type="ECO:0000313" key="3">
    <source>
        <dbReference type="EMBL" id="ACI65544.1"/>
    </source>
</evidence>
<sequence length="415" mass="47042">MVFLLKGCLPSKARRRGRQPLPHAPDLAIIPTYRSVPRQLNPLLTACWNQEWESVQNLLDSYPEDTYYKTDHTGRTPLHLATMPGTTCPAPLVRRMIHANPHAVVECDRHQFGGTPLHFVCGSHHVHDSNLVQLLVQAALDTHAQFPQSIPTLRIHGWSPFLLACRKNPPIATILIFLRVQNTRPDGLWMVPCTGGETYLQITRARMSRDQTSQSPLNALYYSSMMEHAIVLPEFGVHFSDLSTLRDMTRVLFELDYETISTLKEHPDPTVSMWTKCLLILRQHVDDLSFLVHALACLHFPVTPLLKLACVLFPEQAFLCDANGRLPLHLALVEQWKEWQGTMEVLIATAPETVSIVDPVSGLIPACLASASAMHHSHLISMEYVELEIVFRLLRTDPTSLRIQQEFFRRWKGQA</sequence>
<keyword evidence="2" id="KW-0040">ANK repeat</keyword>
<dbReference type="InParanoid" id="B5Y4V5"/>
<evidence type="ECO:0000256" key="1">
    <source>
        <dbReference type="ARBA" id="ARBA00022737"/>
    </source>
</evidence>
<dbReference type="PANTHER" id="PTHR24178">
    <property type="entry name" value="MOLTING PROTEIN MLT-4"/>
    <property type="match status" value="1"/>
</dbReference>
<accession>B5Y4V5</accession>
<name>B5Y4V5_PHATC</name>
<keyword evidence="4" id="KW-1185">Reference proteome</keyword>
<dbReference type="PANTHER" id="PTHR24178:SF9">
    <property type="entry name" value="ANK_REP_REGION DOMAIN-CONTAINING PROTEIN"/>
    <property type="match status" value="1"/>
</dbReference>
<dbReference type="Gene3D" id="1.25.40.20">
    <property type="entry name" value="Ankyrin repeat-containing domain"/>
    <property type="match status" value="1"/>
</dbReference>
<gene>
    <name evidence="3" type="ORF">PHATR_43948</name>
</gene>
<organism evidence="3 4">
    <name type="scientific">Phaeodactylum tricornutum (strain CCAP 1055/1)</name>
    <dbReference type="NCBI Taxonomy" id="556484"/>
    <lineage>
        <taxon>Eukaryota</taxon>
        <taxon>Sar</taxon>
        <taxon>Stramenopiles</taxon>
        <taxon>Ochrophyta</taxon>
        <taxon>Bacillariophyta</taxon>
        <taxon>Bacillariophyceae</taxon>
        <taxon>Bacillariophycidae</taxon>
        <taxon>Naviculales</taxon>
        <taxon>Phaeodactylaceae</taxon>
        <taxon>Phaeodactylum</taxon>
    </lineage>
</organism>
<dbReference type="InterPro" id="IPR036770">
    <property type="entry name" value="Ankyrin_rpt-contain_sf"/>
</dbReference>
<dbReference type="EMBL" id="CP001142">
    <property type="protein sequence ID" value="ACI65544.1"/>
    <property type="molecule type" value="Genomic_DNA"/>
</dbReference>
<evidence type="ECO:0000313" key="4">
    <source>
        <dbReference type="Proteomes" id="UP000000759"/>
    </source>
</evidence>
<protein>
    <recommendedName>
        <fullName evidence="5">Ankyrin</fullName>
    </recommendedName>
</protein>
<dbReference type="OrthoDB" id="850749at2759"/>
<dbReference type="KEGG" id="pti:PHATR_43948"/>
<dbReference type="AlphaFoldDB" id="B5Y4V5"/>
<evidence type="ECO:0008006" key="5">
    <source>
        <dbReference type="Google" id="ProtNLM"/>
    </source>
</evidence>
<dbReference type="HOGENOM" id="CLU_663022_0_0_1"/>
<dbReference type="RefSeq" id="XP_002186074.1">
    <property type="nucleotide sequence ID" value="XM_002186038.1"/>
</dbReference>
<evidence type="ECO:0000256" key="2">
    <source>
        <dbReference type="ARBA" id="ARBA00023043"/>
    </source>
</evidence>
<reference evidence="3 4" key="1">
    <citation type="journal article" date="2008" name="Nature">
        <title>The Phaeodactylum genome reveals the evolutionary history of diatom genomes.</title>
        <authorList>
            <person name="Bowler C."/>
            <person name="Allen A.E."/>
            <person name="Badger J.H."/>
            <person name="Grimwood J."/>
            <person name="Jabbari K."/>
            <person name="Kuo A."/>
            <person name="Maheswari U."/>
            <person name="Martens C."/>
            <person name="Maumus F."/>
            <person name="Otillar R.P."/>
            <person name="Rayko E."/>
            <person name="Salamov A."/>
            <person name="Vandepoele K."/>
            <person name="Beszteri B."/>
            <person name="Gruber A."/>
            <person name="Heijde M."/>
            <person name="Katinka M."/>
            <person name="Mock T."/>
            <person name="Valentin K."/>
            <person name="Verret F."/>
            <person name="Berges J.A."/>
            <person name="Brownlee C."/>
            <person name="Cadoret J.P."/>
            <person name="Chiovitti A."/>
            <person name="Choi C.J."/>
            <person name="Coesel S."/>
            <person name="De Martino A."/>
            <person name="Detter J.C."/>
            <person name="Durkin C."/>
            <person name="Falciatore A."/>
            <person name="Fournet J."/>
            <person name="Haruta M."/>
            <person name="Huysman M.J."/>
            <person name="Jenkins B.D."/>
            <person name="Jiroutova K."/>
            <person name="Jorgensen R.E."/>
            <person name="Joubert Y."/>
            <person name="Kaplan A."/>
            <person name="Kroger N."/>
            <person name="Kroth P.G."/>
            <person name="La Roche J."/>
            <person name="Lindquist E."/>
            <person name="Lommer M."/>
            <person name="Martin-Jezequel V."/>
            <person name="Lopez P.J."/>
            <person name="Lucas S."/>
            <person name="Mangogna M."/>
            <person name="McGinnis K."/>
            <person name="Medlin L.K."/>
            <person name="Montsant A."/>
            <person name="Oudot-Le Secq M.P."/>
            <person name="Napoli C."/>
            <person name="Obornik M."/>
            <person name="Parker M.S."/>
            <person name="Petit J.L."/>
            <person name="Porcel B.M."/>
            <person name="Poulsen N."/>
            <person name="Robison M."/>
            <person name="Rychlewski L."/>
            <person name="Rynearson T.A."/>
            <person name="Schmutz J."/>
            <person name="Shapiro H."/>
            <person name="Siaut M."/>
            <person name="Stanley M."/>
            <person name="Sussman M.R."/>
            <person name="Taylor A.R."/>
            <person name="Vardi A."/>
            <person name="von Dassow P."/>
            <person name="Vyverman W."/>
            <person name="Willis A."/>
            <person name="Wyrwicz L.S."/>
            <person name="Rokhsar D.S."/>
            <person name="Weissenbach J."/>
            <person name="Armbrust E.V."/>
            <person name="Green B.R."/>
            <person name="Van de Peer Y."/>
            <person name="Grigoriev I.V."/>
        </authorList>
    </citation>
    <scope>NUCLEOTIDE SEQUENCE [LARGE SCALE GENOMIC DNA]</scope>
    <source>
        <strain evidence="3 4">CCAP 1055/1</strain>
    </source>
</reference>
<dbReference type="Proteomes" id="UP000000759">
    <property type="component" value="Chromosome 3"/>
</dbReference>
<dbReference type="PaxDb" id="2850-Phatr43948"/>
<reference evidence="4" key="2">
    <citation type="submission" date="2008-08" db="EMBL/GenBank/DDBJ databases">
        <authorList>
            <consortium name="Diatom Consortium"/>
            <person name="Grigoriev I."/>
            <person name="Grimwood J."/>
            <person name="Kuo A."/>
            <person name="Otillar R.P."/>
            <person name="Salamov A."/>
            <person name="Detter J.C."/>
            <person name="Lindquist E."/>
            <person name="Shapiro H."/>
            <person name="Lucas S."/>
            <person name="Glavina del Rio T."/>
            <person name="Pitluck S."/>
            <person name="Rokhsar D."/>
            <person name="Bowler C."/>
        </authorList>
    </citation>
    <scope>GENOME REANNOTATION</scope>
    <source>
        <strain evidence="4">CCAP 1055/1</strain>
    </source>
</reference>
<proteinExistence type="predicted"/>
<dbReference type="SUPFAM" id="SSF48403">
    <property type="entry name" value="Ankyrin repeat"/>
    <property type="match status" value="1"/>
</dbReference>